<dbReference type="AlphaFoldDB" id="I7M2M8"/>
<accession>I7M2M8</accession>
<evidence type="ECO:0000256" key="1">
    <source>
        <dbReference type="SAM" id="MobiDB-lite"/>
    </source>
</evidence>
<feature type="region of interest" description="Disordered" evidence="1">
    <location>
        <begin position="698"/>
        <end position="729"/>
    </location>
</feature>
<feature type="compositionally biased region" description="Polar residues" evidence="1">
    <location>
        <begin position="704"/>
        <end position="720"/>
    </location>
</feature>
<evidence type="ECO:0000313" key="2">
    <source>
        <dbReference type="EMBL" id="EAS00842.1"/>
    </source>
</evidence>
<reference evidence="3" key="1">
    <citation type="journal article" date="2006" name="PLoS Biol.">
        <title>Macronuclear genome sequence of the ciliate Tetrahymena thermophila, a model eukaryote.</title>
        <authorList>
            <person name="Eisen J.A."/>
            <person name="Coyne R.S."/>
            <person name="Wu M."/>
            <person name="Wu D."/>
            <person name="Thiagarajan M."/>
            <person name="Wortman J.R."/>
            <person name="Badger J.H."/>
            <person name="Ren Q."/>
            <person name="Amedeo P."/>
            <person name="Jones K.M."/>
            <person name="Tallon L.J."/>
            <person name="Delcher A.L."/>
            <person name="Salzberg S.L."/>
            <person name="Silva J.C."/>
            <person name="Haas B.J."/>
            <person name="Majoros W.H."/>
            <person name="Farzad M."/>
            <person name="Carlton J.M."/>
            <person name="Smith R.K. Jr."/>
            <person name="Garg J."/>
            <person name="Pearlman R.E."/>
            <person name="Karrer K.M."/>
            <person name="Sun L."/>
            <person name="Manning G."/>
            <person name="Elde N.C."/>
            <person name="Turkewitz A.P."/>
            <person name="Asai D.J."/>
            <person name="Wilkes D.E."/>
            <person name="Wang Y."/>
            <person name="Cai H."/>
            <person name="Collins K."/>
            <person name="Stewart B.A."/>
            <person name="Lee S.R."/>
            <person name="Wilamowska K."/>
            <person name="Weinberg Z."/>
            <person name="Ruzzo W.L."/>
            <person name="Wloga D."/>
            <person name="Gaertig J."/>
            <person name="Frankel J."/>
            <person name="Tsao C.-C."/>
            <person name="Gorovsky M.A."/>
            <person name="Keeling P.J."/>
            <person name="Waller R.F."/>
            <person name="Patron N.J."/>
            <person name="Cherry J.M."/>
            <person name="Stover N.A."/>
            <person name="Krieger C.J."/>
            <person name="del Toro C."/>
            <person name="Ryder H.F."/>
            <person name="Williamson S.C."/>
            <person name="Barbeau R.A."/>
            <person name="Hamilton E.P."/>
            <person name="Orias E."/>
        </authorList>
    </citation>
    <scope>NUCLEOTIDE SEQUENCE [LARGE SCALE GENOMIC DNA]</scope>
    <source>
        <strain evidence="3">SB210</strain>
    </source>
</reference>
<keyword evidence="3" id="KW-1185">Reference proteome</keyword>
<dbReference type="InParanoid" id="I7M2M8"/>
<dbReference type="InterPro" id="IPR028008">
    <property type="entry name" value="DUF4441"/>
</dbReference>
<dbReference type="HOGENOM" id="CLU_315818_0_0_1"/>
<dbReference type="GeneID" id="7838998"/>
<organism evidence="2 3">
    <name type="scientific">Tetrahymena thermophila (strain SB210)</name>
    <dbReference type="NCBI Taxonomy" id="312017"/>
    <lineage>
        <taxon>Eukaryota</taxon>
        <taxon>Sar</taxon>
        <taxon>Alveolata</taxon>
        <taxon>Ciliophora</taxon>
        <taxon>Intramacronucleata</taxon>
        <taxon>Oligohymenophorea</taxon>
        <taxon>Hymenostomatida</taxon>
        <taxon>Tetrahymenina</taxon>
        <taxon>Tetrahymenidae</taxon>
        <taxon>Tetrahymena</taxon>
    </lineage>
</organism>
<feature type="region of interest" description="Disordered" evidence="1">
    <location>
        <begin position="762"/>
        <end position="785"/>
    </location>
</feature>
<dbReference type="Pfam" id="PF14536">
    <property type="entry name" value="DUF4441"/>
    <property type="match status" value="1"/>
</dbReference>
<protein>
    <submittedName>
        <fullName evidence="2">Uncharacterized protein</fullName>
    </submittedName>
</protein>
<feature type="compositionally biased region" description="Acidic residues" evidence="1">
    <location>
        <begin position="764"/>
        <end position="782"/>
    </location>
</feature>
<dbReference type="Proteomes" id="UP000009168">
    <property type="component" value="Unassembled WGS sequence"/>
</dbReference>
<sequence length="925" mass="106598">MSVINYQSFQDLDQIDPYYLLNTNNHLNSNGNSSAQMWYQSSQNSQPLHTVSQAGIHEPYHLQQEQYENHTNANYHDISFQKHSENECTDLLSREVPSIAFEQPIATSNKINAKQSSIQELLPTKEDQFFYSNQDSGNDIQNAQTRSNSFQSENQTCSASTIKLSNKMGNSVTYSTISDMKQNLEQTKSSYTDLSPHLPLSQNIQYDPYQNSSTSSCSSISLCCPTVQHNIQMNAENRGESRTDDPFHPQGCYYPQNLNNQAASSQMPYISDAEYPSYGAAYPHSLEEYHFNHKKCLVENSQNAFQMPQNGERAESHAMKNYQQNNDKIQISNFNRYYEQDYQNQDNFKNVENAQQYQYSSNLNQCYYERHALGNVRSANTGVSHPYFSGNAYYYGSSHSSFQNALGQNYYNNFHFSQPAHYGYKLNQEKSNEVQGHNTQSNYSRAQYNNQNSSFYNQNYSHKYYQGHFDPETNFDQEQNIELEGKCNQGEIHHHSYQSTFQNHFNPSYAAYPAGGHAKFISNQEYEGAPKDQHNNNGLFYNALNNTTLPVSSTVPQINKSEQDIINNFQPEFNRLKSQQINGVDQRQIKLISQPQNNIQSQRKFSNEQIPINQMQQTDDQPQSEISSRHRESIDTIVSGNQSQDTLMNKEIISINFKNTKQEIIFEDSQDECSSPGSAKHITVESARARAKTINIIRSPLPKKQNSSISLKQTPKNSPTPKKAKKSLDITVGLEEDEEEKELRLKLEQVKIEKKLSIDTCSVGEDDEEDDEDGDNCGDNDSQENYPISKELLMLTQNKKNVVKNIMSAFKTFVLTWGEKKAIEQIYNSSNSSCEEIEDIQRKFKRYIGSKSFNHYSLRLLILHVNYGPIFKFFLEKFSTEWLENSKIKDTESHQKMIQFFLSCFEDIKIIDALRRHPKKKCRFS</sequence>
<evidence type="ECO:0000313" key="3">
    <source>
        <dbReference type="Proteomes" id="UP000009168"/>
    </source>
</evidence>
<dbReference type="KEGG" id="tet:TTHERM_00310110"/>
<gene>
    <name evidence="2" type="ORF">TTHERM_00310110</name>
</gene>
<dbReference type="EMBL" id="GG662608">
    <property type="protein sequence ID" value="EAS00842.1"/>
    <property type="molecule type" value="Genomic_DNA"/>
</dbReference>
<name>I7M2M8_TETTS</name>
<proteinExistence type="predicted"/>
<dbReference type="RefSeq" id="XP_001021087.1">
    <property type="nucleotide sequence ID" value="XM_001021087.1"/>
</dbReference>